<reference evidence="2" key="1">
    <citation type="submission" date="2015-02" db="EMBL/GenBank/DDBJ databases">
        <title>Description and complete genome sequence of the first cultured representative of the subdivision 5 of the Verrucomicrobia phylum.</title>
        <authorList>
            <person name="Spring S."/>
            <person name="Bunk B."/>
            <person name="Sproer C."/>
            <person name="Klenk H.-P."/>
        </authorList>
    </citation>
    <scope>NUCLEOTIDE SEQUENCE [LARGE SCALE GENOMIC DNA]</scope>
    <source>
        <strain evidence="2">L21-Fru-AB</strain>
    </source>
</reference>
<dbReference type="AlphaFoldDB" id="A0A0G3EIV0"/>
<dbReference type="EMBL" id="CP010904">
    <property type="protein sequence ID" value="AKJ64760.1"/>
    <property type="molecule type" value="Genomic_DNA"/>
</dbReference>
<organism evidence="1 2">
    <name type="scientific">Kiritimatiella glycovorans</name>
    <dbReference type="NCBI Taxonomy" id="1307763"/>
    <lineage>
        <taxon>Bacteria</taxon>
        <taxon>Pseudomonadati</taxon>
        <taxon>Kiritimatiellota</taxon>
        <taxon>Kiritimatiellia</taxon>
        <taxon>Kiritimatiellales</taxon>
        <taxon>Kiritimatiellaceae</taxon>
        <taxon>Kiritimatiella</taxon>
    </lineage>
</organism>
<proteinExistence type="predicted"/>
<name>A0A0G3EIV0_9BACT</name>
<accession>A0A0G3EIV0</accession>
<dbReference type="Proteomes" id="UP000035268">
    <property type="component" value="Chromosome"/>
</dbReference>
<protein>
    <submittedName>
        <fullName evidence="1">Uncharacterized protein</fullName>
    </submittedName>
</protein>
<reference evidence="1 2" key="2">
    <citation type="journal article" date="2016" name="ISME J.">
        <title>Characterization of the first cultured representative of Verrucomicrobia subdivision 5 indicates the proposal of a novel phylum.</title>
        <authorList>
            <person name="Spring S."/>
            <person name="Bunk B."/>
            <person name="Sproer C."/>
            <person name="Schumann P."/>
            <person name="Rohde M."/>
            <person name="Tindall B.J."/>
            <person name="Klenk H.P."/>
        </authorList>
    </citation>
    <scope>NUCLEOTIDE SEQUENCE [LARGE SCALE GENOMIC DNA]</scope>
    <source>
        <strain evidence="1 2">L21-Fru-AB</strain>
    </source>
</reference>
<keyword evidence="2" id="KW-1185">Reference proteome</keyword>
<gene>
    <name evidence="1" type="ORF">L21SP4_01515</name>
</gene>
<dbReference type="KEGG" id="vbl:L21SP4_01515"/>
<evidence type="ECO:0000313" key="2">
    <source>
        <dbReference type="Proteomes" id="UP000035268"/>
    </source>
</evidence>
<evidence type="ECO:0000313" key="1">
    <source>
        <dbReference type="EMBL" id="AKJ64760.1"/>
    </source>
</evidence>
<sequence>MIRLRTRTHTRSVEDAILFPTQEIEHEYRFAEYEYDVTRADLPPLTIKIHE</sequence>